<evidence type="ECO:0000256" key="7">
    <source>
        <dbReference type="ARBA" id="ARBA00024867"/>
    </source>
</evidence>
<dbReference type="InterPro" id="IPR016032">
    <property type="entry name" value="Sig_transdc_resp-reg_C-effctor"/>
</dbReference>
<feature type="modified residue" description="4-aspartylphosphate" evidence="8">
    <location>
        <position position="51"/>
    </location>
</feature>
<keyword evidence="14" id="KW-1185">Reference proteome</keyword>
<dbReference type="EMBL" id="JAAITT010000023">
    <property type="protein sequence ID" value="NSJ50252.1"/>
    <property type="molecule type" value="Genomic_DNA"/>
</dbReference>
<evidence type="ECO:0000259" key="10">
    <source>
        <dbReference type="PROSITE" id="PS50110"/>
    </source>
</evidence>
<dbReference type="Gene3D" id="3.40.50.2300">
    <property type="match status" value="1"/>
</dbReference>
<evidence type="ECO:0000313" key="15">
    <source>
        <dbReference type="Proteomes" id="UP001299608"/>
    </source>
</evidence>
<feature type="DNA-binding region" description="OmpR/PhoB-type" evidence="9">
    <location>
        <begin position="125"/>
        <end position="223"/>
    </location>
</feature>
<dbReference type="Proteomes" id="UP000669239">
    <property type="component" value="Unassembled WGS sequence"/>
</dbReference>
<comment type="function">
    <text evidence="7">May play the central regulatory role in sporulation. It may be an element of the effector pathway responsible for the activation of sporulation genes in response to nutritional stress. Spo0A may act in concert with spo0H (a sigma factor) to control the expression of some genes that are critical to the sporulation process.</text>
</comment>
<dbReference type="SMART" id="SM00862">
    <property type="entry name" value="Trans_reg_C"/>
    <property type="match status" value="1"/>
</dbReference>
<name>A0AAW5CA28_9FIRM</name>
<evidence type="ECO:0000256" key="5">
    <source>
        <dbReference type="ARBA" id="ARBA00023125"/>
    </source>
</evidence>
<dbReference type="Gene3D" id="6.10.250.690">
    <property type="match status" value="1"/>
</dbReference>
<dbReference type="GO" id="GO:0006355">
    <property type="term" value="P:regulation of DNA-templated transcription"/>
    <property type="evidence" value="ECO:0007669"/>
    <property type="project" value="InterPro"/>
</dbReference>
<keyword evidence="5 9" id="KW-0238">DNA-binding</keyword>
<evidence type="ECO:0000259" key="11">
    <source>
        <dbReference type="PROSITE" id="PS51755"/>
    </source>
</evidence>
<evidence type="ECO:0000256" key="3">
    <source>
        <dbReference type="ARBA" id="ARBA00023012"/>
    </source>
</evidence>
<dbReference type="InterPro" id="IPR001867">
    <property type="entry name" value="OmpR/PhoB-type_DNA-bd"/>
</dbReference>
<dbReference type="InterPro" id="IPR001789">
    <property type="entry name" value="Sig_transdc_resp-reg_receiver"/>
</dbReference>
<reference evidence="13 14" key="1">
    <citation type="journal article" date="2020" name="Cell Host Microbe">
        <title>Functional and Genomic Variation between Human-Derived Isolates of Lachnospiraceae Reveals Inter- and Intra-Species Diversity.</title>
        <authorList>
            <person name="Sorbara M.T."/>
            <person name="Littmann E.R."/>
            <person name="Fontana E."/>
            <person name="Moody T.U."/>
            <person name="Kohout C.E."/>
            <person name="Gjonbalaj M."/>
            <person name="Eaton V."/>
            <person name="Seok R."/>
            <person name="Leiner I.M."/>
            <person name="Pamer E.G."/>
        </authorList>
    </citation>
    <scope>NUCLEOTIDE SEQUENCE [LARGE SCALE GENOMIC DNA]</scope>
    <source>
        <strain evidence="13 14">MSK.1.17</strain>
    </source>
</reference>
<evidence type="ECO:0000256" key="8">
    <source>
        <dbReference type="PROSITE-ProRule" id="PRU00169"/>
    </source>
</evidence>
<dbReference type="InterPro" id="IPR011006">
    <property type="entry name" value="CheY-like_superfamily"/>
</dbReference>
<dbReference type="PROSITE" id="PS51755">
    <property type="entry name" value="OMPR_PHOB"/>
    <property type="match status" value="1"/>
</dbReference>
<dbReference type="Gene3D" id="1.10.10.10">
    <property type="entry name" value="Winged helix-like DNA-binding domain superfamily/Winged helix DNA-binding domain"/>
    <property type="match status" value="1"/>
</dbReference>
<keyword evidence="6" id="KW-0804">Transcription</keyword>
<feature type="domain" description="Response regulatory" evidence="10">
    <location>
        <begin position="2"/>
        <end position="116"/>
    </location>
</feature>
<evidence type="ECO:0000256" key="9">
    <source>
        <dbReference type="PROSITE-ProRule" id="PRU01091"/>
    </source>
</evidence>
<keyword evidence="3" id="KW-0902">Two-component regulatory system</keyword>
<evidence type="ECO:0000256" key="4">
    <source>
        <dbReference type="ARBA" id="ARBA00023015"/>
    </source>
</evidence>
<dbReference type="InterPro" id="IPR039420">
    <property type="entry name" value="WalR-like"/>
</dbReference>
<accession>A0AAW5CA28</accession>
<evidence type="ECO:0000256" key="2">
    <source>
        <dbReference type="ARBA" id="ARBA00022553"/>
    </source>
</evidence>
<reference evidence="13" key="2">
    <citation type="submission" date="2020-02" db="EMBL/GenBank/DDBJ databases">
        <authorList>
            <person name="Littmann E."/>
            <person name="Sorbara M."/>
        </authorList>
    </citation>
    <scope>NUCLEOTIDE SEQUENCE</scope>
    <source>
        <strain evidence="13">MSK.1.17</strain>
    </source>
</reference>
<comment type="caution">
    <text evidence="12">The sequence shown here is derived from an EMBL/GenBank/DDBJ whole genome shotgun (WGS) entry which is preliminary data.</text>
</comment>
<dbReference type="AlphaFoldDB" id="A0AAW5CA28"/>
<reference evidence="12" key="3">
    <citation type="submission" date="2022-01" db="EMBL/GenBank/DDBJ databases">
        <title>Collection of gut derived symbiotic bacterial strains cultured from healthy donors.</title>
        <authorList>
            <person name="Lin H."/>
            <person name="Kohout C."/>
            <person name="Waligurski E."/>
            <person name="Pamer E.G."/>
        </authorList>
    </citation>
    <scope>NUCLEOTIDE SEQUENCE</scope>
    <source>
        <strain evidence="12">DFI.6.55</strain>
    </source>
</reference>
<dbReference type="Proteomes" id="UP001299608">
    <property type="component" value="Unassembled WGS sequence"/>
</dbReference>
<dbReference type="GO" id="GO:0032993">
    <property type="term" value="C:protein-DNA complex"/>
    <property type="evidence" value="ECO:0007669"/>
    <property type="project" value="TreeGrafter"/>
</dbReference>
<dbReference type="FunFam" id="3.40.50.2300:FF:000002">
    <property type="entry name" value="DNA-binding response regulator PhoP"/>
    <property type="match status" value="1"/>
</dbReference>
<dbReference type="RefSeq" id="WP_165642508.1">
    <property type="nucleotide sequence ID" value="NZ_JAAITT010000023.1"/>
</dbReference>
<dbReference type="PANTHER" id="PTHR48111">
    <property type="entry name" value="REGULATOR OF RPOS"/>
    <property type="match status" value="1"/>
</dbReference>
<protein>
    <recommendedName>
        <fullName evidence="1">Stage 0 sporulation protein A homolog</fullName>
    </recommendedName>
</protein>
<dbReference type="PROSITE" id="PS50110">
    <property type="entry name" value="RESPONSE_REGULATORY"/>
    <property type="match status" value="1"/>
</dbReference>
<dbReference type="EMBL" id="JAKNGE010000052">
    <property type="protein sequence ID" value="MCG4749129.1"/>
    <property type="molecule type" value="Genomic_DNA"/>
</dbReference>
<dbReference type="Pfam" id="PF00072">
    <property type="entry name" value="Response_reg"/>
    <property type="match status" value="1"/>
</dbReference>
<dbReference type="GO" id="GO:0000156">
    <property type="term" value="F:phosphorelay response regulator activity"/>
    <property type="evidence" value="ECO:0007669"/>
    <property type="project" value="TreeGrafter"/>
</dbReference>
<dbReference type="Pfam" id="PF00486">
    <property type="entry name" value="Trans_reg_C"/>
    <property type="match status" value="1"/>
</dbReference>
<proteinExistence type="predicted"/>
<keyword evidence="4" id="KW-0805">Transcription regulation</keyword>
<feature type="domain" description="OmpR/PhoB-type" evidence="11">
    <location>
        <begin position="125"/>
        <end position="223"/>
    </location>
</feature>
<keyword evidence="2 8" id="KW-0597">Phosphoprotein</keyword>
<sequence length="228" mass="25340">MRILLVEDDKELCGTIKLQLEQEGYETDCCGQGQEAFYYASEYPYDVIILDRMLPQMDGLSVLQGLRRMGITTPVIITTALDGVNDRIDGLDAGADDYLVKPYASGELLARIRAVARRPGRLEQGSAKTFSNITMDTDRRELTGPCGTVSLSRREAALLEYLIRNAGQVLPRGLILSYIWGPDSEVEDGNLDNYIYFLRRRLKAIGTCVQIKTVHGIGYRLESGGGHD</sequence>
<dbReference type="SMART" id="SM00448">
    <property type="entry name" value="REC"/>
    <property type="match status" value="1"/>
</dbReference>
<evidence type="ECO:0000313" key="14">
    <source>
        <dbReference type="Proteomes" id="UP000669239"/>
    </source>
</evidence>
<dbReference type="SUPFAM" id="SSF52172">
    <property type="entry name" value="CheY-like"/>
    <property type="match status" value="1"/>
</dbReference>
<evidence type="ECO:0000256" key="6">
    <source>
        <dbReference type="ARBA" id="ARBA00023163"/>
    </source>
</evidence>
<dbReference type="GO" id="GO:0000976">
    <property type="term" value="F:transcription cis-regulatory region binding"/>
    <property type="evidence" value="ECO:0007669"/>
    <property type="project" value="TreeGrafter"/>
</dbReference>
<evidence type="ECO:0000313" key="13">
    <source>
        <dbReference type="EMBL" id="NSJ50252.1"/>
    </source>
</evidence>
<evidence type="ECO:0000313" key="12">
    <source>
        <dbReference type="EMBL" id="MCG4749129.1"/>
    </source>
</evidence>
<evidence type="ECO:0000256" key="1">
    <source>
        <dbReference type="ARBA" id="ARBA00018672"/>
    </source>
</evidence>
<organism evidence="12 15">
    <name type="scientific">Enterocloster aldenensis</name>
    <dbReference type="NCBI Taxonomy" id="358742"/>
    <lineage>
        <taxon>Bacteria</taxon>
        <taxon>Bacillati</taxon>
        <taxon>Bacillota</taxon>
        <taxon>Clostridia</taxon>
        <taxon>Lachnospirales</taxon>
        <taxon>Lachnospiraceae</taxon>
        <taxon>Enterocloster</taxon>
    </lineage>
</organism>
<dbReference type="SUPFAM" id="SSF46894">
    <property type="entry name" value="C-terminal effector domain of the bipartite response regulators"/>
    <property type="match status" value="1"/>
</dbReference>
<dbReference type="CDD" id="cd00383">
    <property type="entry name" value="trans_reg_C"/>
    <property type="match status" value="1"/>
</dbReference>
<gene>
    <name evidence="13" type="ORF">G5B36_16310</name>
    <name evidence="12" type="ORF">L0N08_27320</name>
</gene>
<dbReference type="GO" id="GO:0005829">
    <property type="term" value="C:cytosol"/>
    <property type="evidence" value="ECO:0007669"/>
    <property type="project" value="TreeGrafter"/>
</dbReference>
<dbReference type="PANTHER" id="PTHR48111:SF22">
    <property type="entry name" value="REGULATOR OF RPOS"/>
    <property type="match status" value="1"/>
</dbReference>
<dbReference type="InterPro" id="IPR036388">
    <property type="entry name" value="WH-like_DNA-bd_sf"/>
</dbReference>